<sequence length="203" mass="23114">MEVTMDSLSQPSLGFPDQPAMETDQATASLITPSTEVTGPTSGRHEEFSVEKVLDRRIKNGKVEYFLKWKGYSDEDNTWEPEDNLDCPELISAYEEARLKREREVTTVPEPVDEGLSLRKRPKRADKKKKSIEEIEKPRGLARGLQPEKILAGQLFHGTLYFLVKWIKNRRENSTSRYGNLNNGSSSYIICSDLTKSTKCTIK</sequence>
<evidence type="ECO:0000259" key="4">
    <source>
        <dbReference type="PROSITE" id="PS50013"/>
    </source>
</evidence>
<keyword evidence="2" id="KW-0539">Nucleus</keyword>
<accession>A0A5E4PX98</accession>
<dbReference type="AlphaFoldDB" id="A0A5E4PX98"/>
<dbReference type="InterPro" id="IPR051219">
    <property type="entry name" value="Heterochromatin_chromo-domain"/>
</dbReference>
<keyword evidence="6" id="KW-1185">Reference proteome</keyword>
<dbReference type="Pfam" id="PF00385">
    <property type="entry name" value="Chromo"/>
    <property type="match status" value="1"/>
</dbReference>
<dbReference type="InterPro" id="IPR023780">
    <property type="entry name" value="Chromo_domain"/>
</dbReference>
<comment type="subcellular location">
    <subcellularLocation>
        <location evidence="1">Nucleus</location>
    </subcellularLocation>
</comment>
<evidence type="ECO:0000313" key="5">
    <source>
        <dbReference type="EMBL" id="VVC89798.1"/>
    </source>
</evidence>
<dbReference type="GO" id="GO:0031507">
    <property type="term" value="P:heterochromatin formation"/>
    <property type="evidence" value="ECO:0007669"/>
    <property type="project" value="UniProtKB-ARBA"/>
</dbReference>
<dbReference type="GO" id="GO:0005694">
    <property type="term" value="C:chromosome"/>
    <property type="evidence" value="ECO:0007669"/>
    <property type="project" value="UniProtKB-ARBA"/>
</dbReference>
<dbReference type="InterPro" id="IPR016197">
    <property type="entry name" value="Chromo-like_dom_sf"/>
</dbReference>
<feature type="compositionally biased region" description="Polar residues" evidence="3">
    <location>
        <begin position="1"/>
        <end position="12"/>
    </location>
</feature>
<dbReference type="InterPro" id="IPR000953">
    <property type="entry name" value="Chromo/chromo_shadow_dom"/>
</dbReference>
<dbReference type="EMBL" id="FZQP02000637">
    <property type="protein sequence ID" value="VVC89798.1"/>
    <property type="molecule type" value="Genomic_DNA"/>
</dbReference>
<dbReference type="PROSITE" id="PS00598">
    <property type="entry name" value="CHROMO_1"/>
    <property type="match status" value="1"/>
</dbReference>
<dbReference type="CDD" id="cd18631">
    <property type="entry name" value="CD_HP1_like"/>
    <property type="match status" value="1"/>
</dbReference>
<dbReference type="GO" id="GO:0003682">
    <property type="term" value="F:chromatin binding"/>
    <property type="evidence" value="ECO:0007669"/>
    <property type="project" value="UniProtKB-ARBA"/>
</dbReference>
<dbReference type="SMART" id="SM00298">
    <property type="entry name" value="CHROMO"/>
    <property type="match status" value="1"/>
</dbReference>
<feature type="region of interest" description="Disordered" evidence="3">
    <location>
        <begin position="1"/>
        <end position="47"/>
    </location>
</feature>
<evidence type="ECO:0000313" key="6">
    <source>
        <dbReference type="Proteomes" id="UP000324832"/>
    </source>
</evidence>
<dbReference type="InterPro" id="IPR017984">
    <property type="entry name" value="Chromo_dom_subgr"/>
</dbReference>
<dbReference type="PRINTS" id="PR00504">
    <property type="entry name" value="CHROMODOMAIN"/>
</dbReference>
<dbReference type="PROSITE" id="PS50013">
    <property type="entry name" value="CHROMO_2"/>
    <property type="match status" value="1"/>
</dbReference>
<evidence type="ECO:0000256" key="1">
    <source>
        <dbReference type="ARBA" id="ARBA00004123"/>
    </source>
</evidence>
<proteinExistence type="predicted"/>
<evidence type="ECO:0000256" key="2">
    <source>
        <dbReference type="ARBA" id="ARBA00023242"/>
    </source>
</evidence>
<dbReference type="Proteomes" id="UP000324832">
    <property type="component" value="Unassembled WGS sequence"/>
</dbReference>
<dbReference type="GO" id="GO:0005634">
    <property type="term" value="C:nucleus"/>
    <property type="evidence" value="ECO:0007669"/>
    <property type="project" value="UniProtKB-SubCell"/>
</dbReference>
<dbReference type="InterPro" id="IPR023779">
    <property type="entry name" value="Chromodomain_CS"/>
</dbReference>
<protein>
    <recommendedName>
        <fullName evidence="4">Chromo domain-containing protein</fullName>
    </recommendedName>
</protein>
<dbReference type="Gene3D" id="2.40.50.40">
    <property type="match status" value="2"/>
</dbReference>
<feature type="domain" description="Chromo" evidence="4">
    <location>
        <begin position="48"/>
        <end position="106"/>
    </location>
</feature>
<dbReference type="PANTHER" id="PTHR22812">
    <property type="entry name" value="CHROMOBOX PROTEIN"/>
    <property type="match status" value="1"/>
</dbReference>
<evidence type="ECO:0000256" key="3">
    <source>
        <dbReference type="SAM" id="MobiDB-lite"/>
    </source>
</evidence>
<reference evidence="5 6" key="1">
    <citation type="submission" date="2017-07" db="EMBL/GenBank/DDBJ databases">
        <authorList>
            <person name="Talla V."/>
            <person name="Backstrom N."/>
        </authorList>
    </citation>
    <scope>NUCLEOTIDE SEQUENCE [LARGE SCALE GENOMIC DNA]</scope>
</reference>
<organism evidence="5 6">
    <name type="scientific">Leptidea sinapis</name>
    <dbReference type="NCBI Taxonomy" id="189913"/>
    <lineage>
        <taxon>Eukaryota</taxon>
        <taxon>Metazoa</taxon>
        <taxon>Ecdysozoa</taxon>
        <taxon>Arthropoda</taxon>
        <taxon>Hexapoda</taxon>
        <taxon>Insecta</taxon>
        <taxon>Pterygota</taxon>
        <taxon>Neoptera</taxon>
        <taxon>Endopterygota</taxon>
        <taxon>Lepidoptera</taxon>
        <taxon>Glossata</taxon>
        <taxon>Ditrysia</taxon>
        <taxon>Papilionoidea</taxon>
        <taxon>Pieridae</taxon>
        <taxon>Dismorphiinae</taxon>
        <taxon>Leptidea</taxon>
    </lineage>
</organism>
<feature type="compositionally biased region" description="Polar residues" evidence="3">
    <location>
        <begin position="24"/>
        <end position="41"/>
    </location>
</feature>
<dbReference type="FunFam" id="2.40.50.40:FF:000007">
    <property type="entry name" value="Chromobox protein homolog 1"/>
    <property type="match status" value="1"/>
</dbReference>
<gene>
    <name evidence="5" type="ORF">LSINAPIS_LOCUS2847</name>
</gene>
<dbReference type="SUPFAM" id="SSF54160">
    <property type="entry name" value="Chromo domain-like"/>
    <property type="match status" value="2"/>
</dbReference>
<name>A0A5E4PX98_9NEOP</name>